<dbReference type="AlphaFoldDB" id="A0A3N4NPB3"/>
<dbReference type="GO" id="GO:0005829">
    <property type="term" value="C:cytosol"/>
    <property type="evidence" value="ECO:0007669"/>
    <property type="project" value="TreeGrafter"/>
</dbReference>
<evidence type="ECO:0000256" key="10">
    <source>
        <dbReference type="ARBA" id="ARBA00054027"/>
    </source>
</evidence>
<dbReference type="InterPro" id="IPR050571">
    <property type="entry name" value="Class-IV_PLP-Dep_Aminotrnsfr"/>
</dbReference>
<dbReference type="GO" id="GO:0030170">
    <property type="term" value="F:pyridoxal phosphate binding"/>
    <property type="evidence" value="ECO:0007669"/>
    <property type="project" value="InterPro"/>
</dbReference>
<accession>A0A3N4NPB3</accession>
<keyword evidence="4 14" id="KW-0663">Pyridoxal phosphate</keyword>
<evidence type="ECO:0000256" key="4">
    <source>
        <dbReference type="ARBA" id="ARBA00022898"/>
    </source>
</evidence>
<keyword evidence="6 15" id="KW-0456">Lyase</keyword>
<dbReference type="EMBL" id="RMVG01000013">
    <property type="protein sequence ID" value="RPD98121.1"/>
    <property type="molecule type" value="Genomic_DNA"/>
</dbReference>
<keyword evidence="16" id="KW-1185">Reference proteome</keyword>
<dbReference type="PANTHER" id="PTHR42743:SF2">
    <property type="entry name" value="AMINODEOXYCHORISMATE LYASE"/>
    <property type="match status" value="1"/>
</dbReference>
<sequence length="270" mass="29793">MWINGVEQTSLAASDRATQFGDGCFTTAAVRNGQILLLDAHLQRLREGCARLMMPGVDWTRLESEMRAAAELQVEAVLKVIISAGSGGRGYSRQGIHCATRIVSVSPWPQHYQALQQQGVRLETSPVPLAQNPLLAGIKHLNRLEQVLIRAHLDQSEADEALVLDTAGYVVECCAANLFWRQGERIFTPDLTASGVDGIMRRYLMAQIAAAGQVCHVVRAKPVQLLAADEVVICNALMPVLPVRQIDSRSFSDRQLCHWLQDSCYFMEAK</sequence>
<dbReference type="FunFam" id="3.20.10.10:FF:000002">
    <property type="entry name" value="D-alanine aminotransferase"/>
    <property type="match status" value="1"/>
</dbReference>
<comment type="catalytic activity">
    <reaction evidence="9">
        <text>4-amino-4-deoxychorismate = 4-aminobenzoate + pyruvate + H(+)</text>
        <dbReference type="Rhea" id="RHEA:16201"/>
        <dbReference type="ChEBI" id="CHEBI:15361"/>
        <dbReference type="ChEBI" id="CHEBI:15378"/>
        <dbReference type="ChEBI" id="CHEBI:17836"/>
        <dbReference type="ChEBI" id="CHEBI:58406"/>
        <dbReference type="EC" id="4.1.3.38"/>
    </reaction>
</comment>
<comment type="function">
    <text evidence="10">Involved in the biosynthesis of p-aminobenzoate (PABA), a precursor of tetrahydrofolate. Converts 4-amino-4-deoxychorismate into 4-aminobenzoate (PABA) and pyruvate.</text>
</comment>
<dbReference type="GO" id="GO:0046656">
    <property type="term" value="P:folic acid biosynthetic process"/>
    <property type="evidence" value="ECO:0007669"/>
    <property type="project" value="UniProtKB-KW"/>
</dbReference>
<evidence type="ECO:0000256" key="5">
    <source>
        <dbReference type="ARBA" id="ARBA00022909"/>
    </source>
</evidence>
<dbReference type="Proteomes" id="UP000281332">
    <property type="component" value="Unassembled WGS sequence"/>
</dbReference>
<evidence type="ECO:0000256" key="9">
    <source>
        <dbReference type="ARBA" id="ARBA00049529"/>
    </source>
</evidence>
<dbReference type="CDD" id="cd01559">
    <property type="entry name" value="ADCL_like"/>
    <property type="match status" value="1"/>
</dbReference>
<evidence type="ECO:0000256" key="12">
    <source>
        <dbReference type="NCBIfam" id="TIGR03461"/>
    </source>
</evidence>
<dbReference type="PANTHER" id="PTHR42743">
    <property type="entry name" value="AMINO-ACID AMINOTRANSFERASE"/>
    <property type="match status" value="1"/>
</dbReference>
<dbReference type="RefSeq" id="WP_123801966.1">
    <property type="nucleotide sequence ID" value="NZ_RMVG01000013.1"/>
</dbReference>
<dbReference type="InterPro" id="IPR043132">
    <property type="entry name" value="BCAT-like_C"/>
</dbReference>
<reference evidence="15 16" key="1">
    <citation type="submission" date="2018-11" db="EMBL/GenBank/DDBJ databases">
        <title>Whole genome sequencing of Pantoea sp. RIT388.</title>
        <authorList>
            <person name="Gan H.M."/>
            <person name="Hudson A.O."/>
        </authorList>
    </citation>
    <scope>NUCLEOTIDE SEQUENCE [LARGE SCALE GENOMIC DNA]</scope>
    <source>
        <strain evidence="15 16">RIT388</strain>
    </source>
</reference>
<comment type="pathway">
    <text evidence="7">Cofactor biosynthesis; tetrahydrofolate biosynthesis; 4-aminobenzoate from chorismate: step 2/2.</text>
</comment>
<protein>
    <recommendedName>
        <fullName evidence="11 12">Aminodeoxychorismate lyase</fullName>
        <ecNumber evidence="8 12">4.1.3.38</ecNumber>
    </recommendedName>
</protein>
<dbReference type="InterPro" id="IPR017824">
    <property type="entry name" value="Aminodeoxychorismate_lyase_IV"/>
</dbReference>
<dbReference type="OrthoDB" id="9805628at2"/>
<evidence type="ECO:0000256" key="13">
    <source>
        <dbReference type="RuleBase" id="RU004106"/>
    </source>
</evidence>
<comment type="cofactor">
    <cofactor evidence="1 14">
        <name>pyridoxal 5'-phosphate</name>
        <dbReference type="ChEBI" id="CHEBI:597326"/>
    </cofactor>
</comment>
<evidence type="ECO:0000256" key="1">
    <source>
        <dbReference type="ARBA" id="ARBA00001933"/>
    </source>
</evidence>
<organism evidence="15 16">
    <name type="scientific">Candidatus Pantoea deserta</name>
    <dbReference type="NCBI Taxonomy" id="1869313"/>
    <lineage>
        <taxon>Bacteria</taxon>
        <taxon>Pseudomonadati</taxon>
        <taxon>Pseudomonadota</taxon>
        <taxon>Gammaproteobacteria</taxon>
        <taxon>Enterobacterales</taxon>
        <taxon>Erwiniaceae</taxon>
        <taxon>Pantoea</taxon>
    </lineage>
</organism>
<gene>
    <name evidence="15" type="ORF">BBB56_16270</name>
</gene>
<comment type="subunit">
    <text evidence="3">Homodimer.</text>
</comment>
<dbReference type="EC" id="4.1.3.38" evidence="8 12"/>
<dbReference type="Gene3D" id="3.20.10.10">
    <property type="entry name" value="D-amino Acid Aminotransferase, subunit A, domain 2"/>
    <property type="match status" value="1"/>
</dbReference>
<evidence type="ECO:0000313" key="15">
    <source>
        <dbReference type="EMBL" id="RPD98121.1"/>
    </source>
</evidence>
<evidence type="ECO:0000256" key="3">
    <source>
        <dbReference type="ARBA" id="ARBA00011738"/>
    </source>
</evidence>
<dbReference type="InterPro" id="IPR001544">
    <property type="entry name" value="Aminotrans_IV"/>
</dbReference>
<name>A0A3N4NPB3_9GAMM</name>
<dbReference type="Gene3D" id="3.30.470.10">
    <property type="match status" value="1"/>
</dbReference>
<comment type="caution">
    <text evidence="15">The sequence shown here is derived from an EMBL/GenBank/DDBJ whole genome shotgun (WGS) entry which is preliminary data.</text>
</comment>
<dbReference type="Pfam" id="PF01063">
    <property type="entry name" value="Aminotran_4"/>
    <property type="match status" value="1"/>
</dbReference>
<dbReference type="GO" id="GO:0008153">
    <property type="term" value="P:4-aminobenzoate biosynthetic process"/>
    <property type="evidence" value="ECO:0007669"/>
    <property type="project" value="UniProtKB-UniRule"/>
</dbReference>
<comment type="similarity">
    <text evidence="2 13">Belongs to the class-IV pyridoxal-phosphate-dependent aminotransferase family.</text>
</comment>
<dbReference type="PROSITE" id="PS00770">
    <property type="entry name" value="AA_TRANSFER_CLASS_4"/>
    <property type="match status" value="1"/>
</dbReference>
<proteinExistence type="inferred from homology"/>
<keyword evidence="5" id="KW-0289">Folate biosynthesis</keyword>
<dbReference type="InterPro" id="IPR036038">
    <property type="entry name" value="Aminotransferase-like"/>
</dbReference>
<evidence type="ECO:0000313" key="16">
    <source>
        <dbReference type="Proteomes" id="UP000281332"/>
    </source>
</evidence>
<evidence type="ECO:0000256" key="8">
    <source>
        <dbReference type="ARBA" id="ARBA00035676"/>
    </source>
</evidence>
<evidence type="ECO:0000256" key="6">
    <source>
        <dbReference type="ARBA" id="ARBA00023239"/>
    </source>
</evidence>
<evidence type="ECO:0000256" key="11">
    <source>
        <dbReference type="ARBA" id="ARBA00069174"/>
    </source>
</evidence>
<dbReference type="NCBIfam" id="TIGR03461">
    <property type="entry name" value="pabC_Proteo"/>
    <property type="match status" value="1"/>
</dbReference>
<dbReference type="GO" id="GO:0008696">
    <property type="term" value="F:4-amino-4-deoxychorismate lyase activity"/>
    <property type="evidence" value="ECO:0007669"/>
    <property type="project" value="UniProtKB-UniRule"/>
</dbReference>
<evidence type="ECO:0000256" key="14">
    <source>
        <dbReference type="RuleBase" id="RU004516"/>
    </source>
</evidence>
<dbReference type="InterPro" id="IPR043131">
    <property type="entry name" value="BCAT-like_N"/>
</dbReference>
<evidence type="ECO:0000256" key="7">
    <source>
        <dbReference type="ARBA" id="ARBA00035633"/>
    </source>
</evidence>
<dbReference type="SUPFAM" id="SSF56752">
    <property type="entry name" value="D-aminoacid aminotransferase-like PLP-dependent enzymes"/>
    <property type="match status" value="1"/>
</dbReference>
<dbReference type="InterPro" id="IPR018300">
    <property type="entry name" value="Aminotrans_IV_CS"/>
</dbReference>
<dbReference type="NCBIfam" id="NF004761">
    <property type="entry name" value="PRK06092.1"/>
    <property type="match status" value="1"/>
</dbReference>
<evidence type="ECO:0000256" key="2">
    <source>
        <dbReference type="ARBA" id="ARBA00009320"/>
    </source>
</evidence>